<protein>
    <submittedName>
        <fullName evidence="1">Uncharacterized protein</fullName>
    </submittedName>
</protein>
<sequence length="62" mass="6979">MHYSNKVSVNLLTVKYKYRLGMCFVGYSSIIRKFITNYGMVSITYGKQGVQEGIGTSTTRTS</sequence>
<dbReference type="AlphaFoldDB" id="A0A8F5GS93"/>
<accession>A0A8F5GS93</accession>
<evidence type="ECO:0000313" key="1">
    <source>
        <dbReference type="EMBL" id="QXJ27570.1"/>
    </source>
</evidence>
<evidence type="ECO:0000313" key="2">
    <source>
        <dbReference type="Proteomes" id="UP000694018"/>
    </source>
</evidence>
<reference evidence="1" key="1">
    <citation type="journal article" date="2021" name="Environ. Microbiol.">
        <title>New insights into the diversity and evolution of the archaeal mobilome from three complete genomes of Saccharolobus shibatae.</title>
        <authorList>
            <person name="Medvedeva S."/>
            <person name="Brandt D."/>
            <person name="Cvirkaite-Krupovic V."/>
            <person name="Liu Y."/>
            <person name="Severinov K."/>
            <person name="Ishino S."/>
            <person name="Ishino Y."/>
            <person name="Prangishvili D."/>
            <person name="Kalinowski J."/>
            <person name="Krupovic M."/>
        </authorList>
    </citation>
    <scope>NUCLEOTIDE SEQUENCE</scope>
    <source>
        <strain evidence="1">B12</strain>
    </source>
</reference>
<dbReference type="EMBL" id="CP077717">
    <property type="protein sequence ID" value="QXJ27570.1"/>
    <property type="molecule type" value="Genomic_DNA"/>
</dbReference>
<proteinExistence type="predicted"/>
<dbReference type="KEGG" id="sshi:J5U23_00437"/>
<dbReference type="Proteomes" id="UP000694018">
    <property type="component" value="Chromosome"/>
</dbReference>
<gene>
    <name evidence="1" type="ORF">J5U23_00437</name>
</gene>
<name>A0A8F5GS93_SACSH</name>
<organism evidence="1 2">
    <name type="scientific">Saccharolobus shibatae (strain ATCC 51178 / DSM 5389 / JCM 8931 / NBRC 15437 / B12)</name>
    <name type="common">Sulfolobus shibatae</name>
    <dbReference type="NCBI Taxonomy" id="523848"/>
    <lineage>
        <taxon>Archaea</taxon>
        <taxon>Thermoproteota</taxon>
        <taxon>Thermoprotei</taxon>
        <taxon>Sulfolobales</taxon>
        <taxon>Sulfolobaceae</taxon>
        <taxon>Saccharolobus</taxon>
    </lineage>
</organism>